<dbReference type="Proteomes" id="UP000219338">
    <property type="component" value="Unassembled WGS sequence"/>
</dbReference>
<feature type="compositionally biased region" description="Polar residues" evidence="1">
    <location>
        <begin position="55"/>
        <end position="70"/>
    </location>
</feature>
<evidence type="ECO:0000256" key="1">
    <source>
        <dbReference type="SAM" id="MobiDB-lite"/>
    </source>
</evidence>
<protein>
    <submittedName>
        <fullName evidence="2">Uncharacterized protein</fullName>
    </submittedName>
</protein>
<feature type="compositionally biased region" description="Polar residues" evidence="1">
    <location>
        <begin position="104"/>
        <end position="117"/>
    </location>
</feature>
<organism evidence="2 3">
    <name type="scientific">Armillaria ostoyae</name>
    <name type="common">Armillaria root rot fungus</name>
    <dbReference type="NCBI Taxonomy" id="47428"/>
    <lineage>
        <taxon>Eukaryota</taxon>
        <taxon>Fungi</taxon>
        <taxon>Dikarya</taxon>
        <taxon>Basidiomycota</taxon>
        <taxon>Agaricomycotina</taxon>
        <taxon>Agaricomycetes</taxon>
        <taxon>Agaricomycetidae</taxon>
        <taxon>Agaricales</taxon>
        <taxon>Marasmiineae</taxon>
        <taxon>Physalacriaceae</taxon>
        <taxon>Armillaria</taxon>
    </lineage>
</organism>
<dbReference type="EMBL" id="FUEG01000008">
    <property type="protein sequence ID" value="SJL07887.1"/>
    <property type="molecule type" value="Genomic_DNA"/>
</dbReference>
<feature type="compositionally biased region" description="Low complexity" evidence="1">
    <location>
        <begin position="118"/>
        <end position="134"/>
    </location>
</feature>
<evidence type="ECO:0000313" key="3">
    <source>
        <dbReference type="Proteomes" id="UP000219338"/>
    </source>
</evidence>
<feature type="region of interest" description="Disordered" evidence="1">
    <location>
        <begin position="1"/>
        <end position="20"/>
    </location>
</feature>
<feature type="compositionally biased region" description="Basic and acidic residues" evidence="1">
    <location>
        <begin position="39"/>
        <end position="50"/>
    </location>
</feature>
<reference evidence="3" key="1">
    <citation type="journal article" date="2017" name="Nat. Ecol. Evol.">
        <title>Genome expansion and lineage-specific genetic innovations in the forest pathogenic fungi Armillaria.</title>
        <authorList>
            <person name="Sipos G."/>
            <person name="Prasanna A.N."/>
            <person name="Walter M.C."/>
            <person name="O'Connor E."/>
            <person name="Balint B."/>
            <person name="Krizsan K."/>
            <person name="Kiss B."/>
            <person name="Hess J."/>
            <person name="Varga T."/>
            <person name="Slot J."/>
            <person name="Riley R."/>
            <person name="Boka B."/>
            <person name="Rigling D."/>
            <person name="Barry K."/>
            <person name="Lee J."/>
            <person name="Mihaltcheva S."/>
            <person name="LaButti K."/>
            <person name="Lipzen A."/>
            <person name="Waldron R."/>
            <person name="Moloney N.M."/>
            <person name="Sperisen C."/>
            <person name="Kredics L."/>
            <person name="Vagvoelgyi C."/>
            <person name="Patrignani A."/>
            <person name="Fitzpatrick D."/>
            <person name="Nagy I."/>
            <person name="Doyle S."/>
            <person name="Anderson J.B."/>
            <person name="Grigoriev I.V."/>
            <person name="Gueldener U."/>
            <person name="Muensterkoetter M."/>
            <person name="Nagy L.G."/>
        </authorList>
    </citation>
    <scope>NUCLEOTIDE SEQUENCE [LARGE SCALE GENOMIC DNA]</scope>
    <source>
        <strain evidence="3">C18/9</strain>
    </source>
</reference>
<evidence type="ECO:0000313" key="2">
    <source>
        <dbReference type="EMBL" id="SJL07887.1"/>
    </source>
</evidence>
<proteinExistence type="predicted"/>
<keyword evidence="3" id="KW-1185">Reference proteome</keyword>
<feature type="region of interest" description="Disordered" evidence="1">
    <location>
        <begin position="101"/>
        <end position="140"/>
    </location>
</feature>
<dbReference type="AlphaFoldDB" id="A0A284RGL6"/>
<accession>A0A284RGL6</accession>
<name>A0A284RGL6_ARMOS</name>
<dbReference type="OrthoDB" id="10377630at2759"/>
<feature type="region of interest" description="Disordered" evidence="1">
    <location>
        <begin position="39"/>
        <end position="83"/>
    </location>
</feature>
<gene>
    <name evidence="2" type="ORF">ARMOST_11244</name>
</gene>
<feature type="region of interest" description="Disordered" evidence="1">
    <location>
        <begin position="154"/>
        <end position="179"/>
    </location>
</feature>
<dbReference type="OMA" id="NGHENCE"/>
<sequence>MSLLPPKPQNQRYLPDTGLNLTGFNGPDYFTSNVLQTRRQREARGQEGRGESALWCSQSPTAKATETAISDSDPLPRDATLGGSRRFHDCKITMDMNGHENCEPSFSVQSSSTQPAVSPSTSSRPRALPSLSPLPKQPKLKIGRHGYFSYGEIDSSRSSPVAGHPSPPLMSLRFGPVGF</sequence>